<keyword evidence="3" id="KW-0808">Transferase</keyword>
<sequence>MEPVTLADYQRGVLRSALRSAFSRGEAYPLMLLACAVPAIIVPAVFIAVAGRHRALRPLRYALAAALVAFYINRLTPLWNSDGTWARISSINSASAYGTGIAVTWGTMWALTLLVWTDPWDGERVARRKRRGPPETGPEGAMDPAKAPDEDVARSLRLGHEYYWQSFPKNSSFLARFDWAMDLCLAWRGVGWSWCRTPVPHFAPPMRPHTNELVRLSTMPDKTRQGYSRHRSLASFYRSRVATVVGSYLVLDACAVIMTRDPYFIVGPAPSSYVPWSVQIEHFPYPAVGDVRPAPPPSALFAMPAYLEMLYRHHHWLVVYRNLLGLVGMMSALHIVLNLDQLARVFFGKMLAGPKSMSTIATACQLWHYPSAFGSVWQVMDYGLYGFWGSFWHQTFREGFCAPTRWLIDQGVLPSGHEVHGDKAHVGLSDTGMALGGKHTNNKNGLNGDAKDGENIKGAQAVNGINCAAKNNTPKRPPLPWITRLVALVFAFGQSAILHGAASATALPSHTRWQGPASFFVLASIGIVVQSVVLPSTLVDRLPHRVRQAVHVIFTLAWLHATSWMFMDDQGRTGIWLFEPVPFSPIRFIMSLVKGGKIPPIVSPGGSSRAGHSAWRWYHDDLMHWYTGKHWWDTGFAL</sequence>
<feature type="transmembrane region" description="Helical" evidence="8">
    <location>
        <begin position="519"/>
        <end position="538"/>
    </location>
</feature>
<keyword evidence="5 8" id="KW-1133">Transmembrane helix</keyword>
<dbReference type="InterPro" id="IPR032805">
    <property type="entry name" value="Wax_synthase_dom"/>
</dbReference>
<evidence type="ECO:0000256" key="5">
    <source>
        <dbReference type="ARBA" id="ARBA00022989"/>
    </source>
</evidence>
<evidence type="ECO:0000256" key="4">
    <source>
        <dbReference type="ARBA" id="ARBA00022692"/>
    </source>
</evidence>
<feature type="transmembrane region" description="Helical" evidence="8">
    <location>
        <begin position="27"/>
        <end position="49"/>
    </location>
</feature>
<keyword evidence="11" id="KW-1185">Reference proteome</keyword>
<evidence type="ECO:0000259" key="9">
    <source>
        <dbReference type="Pfam" id="PF13813"/>
    </source>
</evidence>
<evidence type="ECO:0000256" key="6">
    <source>
        <dbReference type="ARBA" id="ARBA00023136"/>
    </source>
</evidence>
<evidence type="ECO:0000256" key="7">
    <source>
        <dbReference type="SAM" id="MobiDB-lite"/>
    </source>
</evidence>
<comment type="similarity">
    <text evidence="2">Belongs to the wax synthase family.</text>
</comment>
<feature type="domain" description="Wax synthase" evidence="9">
    <location>
        <begin position="369"/>
        <end position="410"/>
    </location>
</feature>
<dbReference type="PANTHER" id="PTHR31595">
    <property type="entry name" value="LONG-CHAIN-ALCOHOL O-FATTY-ACYLTRANSFERASE 3-RELATED"/>
    <property type="match status" value="1"/>
</dbReference>
<reference evidence="10 11" key="1">
    <citation type="submission" date="2024-01" db="EMBL/GenBank/DDBJ databases">
        <authorList>
            <person name="Allen C."/>
            <person name="Tagirdzhanova G."/>
        </authorList>
    </citation>
    <scope>NUCLEOTIDE SEQUENCE [LARGE SCALE GENOMIC DNA]</scope>
</reference>
<protein>
    <recommendedName>
        <fullName evidence="9">Wax synthase domain-containing protein</fullName>
    </recommendedName>
</protein>
<evidence type="ECO:0000313" key="10">
    <source>
        <dbReference type="EMBL" id="CAK7219213.1"/>
    </source>
</evidence>
<keyword evidence="4 8" id="KW-0812">Transmembrane</keyword>
<evidence type="ECO:0000313" key="11">
    <source>
        <dbReference type="Proteomes" id="UP001642405"/>
    </source>
</evidence>
<dbReference type="Pfam" id="PF13813">
    <property type="entry name" value="MBOAT_2"/>
    <property type="match status" value="1"/>
</dbReference>
<comment type="caution">
    <text evidence="10">The sequence shown here is derived from an EMBL/GenBank/DDBJ whole genome shotgun (WGS) entry which is preliminary data.</text>
</comment>
<feature type="transmembrane region" description="Helical" evidence="8">
    <location>
        <begin position="241"/>
        <end position="258"/>
    </location>
</feature>
<feature type="transmembrane region" description="Helical" evidence="8">
    <location>
        <begin position="99"/>
        <end position="120"/>
    </location>
</feature>
<dbReference type="Proteomes" id="UP001642405">
    <property type="component" value="Unassembled WGS sequence"/>
</dbReference>
<dbReference type="InterPro" id="IPR044851">
    <property type="entry name" value="Wax_synthase"/>
</dbReference>
<keyword evidence="6 8" id="KW-0472">Membrane</keyword>
<feature type="region of interest" description="Disordered" evidence="7">
    <location>
        <begin position="125"/>
        <end position="148"/>
    </location>
</feature>
<dbReference type="EMBL" id="CAWUHB010000017">
    <property type="protein sequence ID" value="CAK7219213.1"/>
    <property type="molecule type" value="Genomic_DNA"/>
</dbReference>
<comment type="subcellular location">
    <subcellularLocation>
        <location evidence="1">Membrane</location>
        <topology evidence="1">Multi-pass membrane protein</topology>
    </subcellularLocation>
</comment>
<feature type="transmembrane region" description="Helical" evidence="8">
    <location>
        <begin position="485"/>
        <end position="507"/>
    </location>
</feature>
<organism evidence="10 11">
    <name type="scientific">Sporothrix curviconia</name>
    <dbReference type="NCBI Taxonomy" id="1260050"/>
    <lineage>
        <taxon>Eukaryota</taxon>
        <taxon>Fungi</taxon>
        <taxon>Dikarya</taxon>
        <taxon>Ascomycota</taxon>
        <taxon>Pezizomycotina</taxon>
        <taxon>Sordariomycetes</taxon>
        <taxon>Sordariomycetidae</taxon>
        <taxon>Ophiostomatales</taxon>
        <taxon>Ophiostomataceae</taxon>
        <taxon>Sporothrix</taxon>
    </lineage>
</organism>
<feature type="transmembrane region" description="Helical" evidence="8">
    <location>
        <begin position="319"/>
        <end position="339"/>
    </location>
</feature>
<evidence type="ECO:0000256" key="1">
    <source>
        <dbReference type="ARBA" id="ARBA00004141"/>
    </source>
</evidence>
<dbReference type="PANTHER" id="PTHR31595:SF67">
    <property type="entry name" value="WAX SYNTHASE DOMAIN-CONTAINING PROTEIN"/>
    <property type="match status" value="1"/>
</dbReference>
<evidence type="ECO:0000256" key="2">
    <source>
        <dbReference type="ARBA" id="ARBA00007282"/>
    </source>
</evidence>
<evidence type="ECO:0000256" key="8">
    <source>
        <dbReference type="SAM" id="Phobius"/>
    </source>
</evidence>
<accession>A0ABP0BHX2</accession>
<gene>
    <name evidence="10" type="ORF">SCUCBS95973_003743</name>
</gene>
<name>A0ABP0BHX2_9PEZI</name>
<evidence type="ECO:0000256" key="3">
    <source>
        <dbReference type="ARBA" id="ARBA00022679"/>
    </source>
</evidence>
<proteinExistence type="inferred from homology"/>
<feature type="transmembrane region" description="Helical" evidence="8">
    <location>
        <begin position="61"/>
        <end position="79"/>
    </location>
</feature>